<feature type="transmembrane region" description="Helical" evidence="1">
    <location>
        <begin position="29"/>
        <end position="52"/>
    </location>
</feature>
<proteinExistence type="predicted"/>
<dbReference type="EMBL" id="GDRN01100723">
    <property type="protein sequence ID" value="JAI58510.1"/>
    <property type="molecule type" value="Transcribed_RNA"/>
</dbReference>
<name>A0A0P4W568_SCYOL</name>
<keyword evidence="1" id="KW-1133">Transmembrane helix</keyword>
<dbReference type="AlphaFoldDB" id="A0A0P4W568"/>
<dbReference type="PANTHER" id="PTHR10796">
    <property type="entry name" value="PATCHED-RELATED"/>
    <property type="match status" value="1"/>
</dbReference>
<feature type="transmembrane region" description="Helical" evidence="1">
    <location>
        <begin position="64"/>
        <end position="87"/>
    </location>
</feature>
<dbReference type="PANTHER" id="PTHR10796:SF92">
    <property type="entry name" value="PATCHED-RELATED, ISOFORM A"/>
    <property type="match status" value="1"/>
</dbReference>
<dbReference type="GO" id="GO:0016020">
    <property type="term" value="C:membrane"/>
    <property type="evidence" value="ECO:0007669"/>
    <property type="project" value="TreeGrafter"/>
</dbReference>
<dbReference type="SUPFAM" id="SSF82866">
    <property type="entry name" value="Multidrug efflux transporter AcrB transmembrane domain"/>
    <property type="match status" value="1"/>
</dbReference>
<sequence>MLNLRSCSSSETTCACLSLQVDVMALMTWWGLTIDTVSCINLVLCIGLCVDYSVHIALHFLSQIFFGVFIFGVFHGLVFLPVLLSLIGPAPYSTGSAAPLDSDNISSYSSEKMVVINGHSYTQVICLGGGTISCVIH</sequence>
<evidence type="ECO:0000313" key="2">
    <source>
        <dbReference type="EMBL" id="JAI58510.1"/>
    </source>
</evidence>
<evidence type="ECO:0000256" key="1">
    <source>
        <dbReference type="SAM" id="Phobius"/>
    </source>
</evidence>
<keyword evidence="1" id="KW-0812">Transmembrane</keyword>
<accession>A0A0P4W568</accession>
<dbReference type="InterPro" id="IPR051697">
    <property type="entry name" value="Patched_domain-protein"/>
</dbReference>
<dbReference type="Gene3D" id="1.20.1640.10">
    <property type="entry name" value="Multidrug efflux transporter AcrB transmembrane domain"/>
    <property type="match status" value="1"/>
</dbReference>
<organism evidence="2">
    <name type="scientific">Scylla olivacea</name>
    <name type="common">Orange mud crab</name>
    <name type="synonym">Cancer olivacea</name>
    <dbReference type="NCBI Taxonomy" id="85551"/>
    <lineage>
        <taxon>Eukaryota</taxon>
        <taxon>Metazoa</taxon>
        <taxon>Ecdysozoa</taxon>
        <taxon>Arthropoda</taxon>
        <taxon>Crustacea</taxon>
        <taxon>Multicrustacea</taxon>
        <taxon>Malacostraca</taxon>
        <taxon>Eumalacostraca</taxon>
        <taxon>Eucarida</taxon>
        <taxon>Decapoda</taxon>
        <taxon>Pleocyemata</taxon>
        <taxon>Brachyura</taxon>
        <taxon>Eubrachyura</taxon>
        <taxon>Portunoidea</taxon>
        <taxon>Portunidae</taxon>
        <taxon>Portuninae</taxon>
        <taxon>Scylla</taxon>
    </lineage>
</organism>
<evidence type="ECO:0008006" key="3">
    <source>
        <dbReference type="Google" id="ProtNLM"/>
    </source>
</evidence>
<reference evidence="2" key="1">
    <citation type="submission" date="2015-09" db="EMBL/GenBank/DDBJ databases">
        <title>Scylla olivacea transcriptome.</title>
        <authorList>
            <person name="Ikhwanuddin M."/>
        </authorList>
    </citation>
    <scope>NUCLEOTIDE SEQUENCE</scope>
</reference>
<keyword evidence="1" id="KW-0472">Membrane</keyword>
<protein>
    <recommendedName>
        <fullName evidence="3">SSD domain-containing protein</fullName>
    </recommendedName>
</protein>